<dbReference type="OrthoDB" id="9778567at2"/>
<dbReference type="SMART" id="SM00796">
    <property type="entry name" value="AHS1"/>
    <property type="match status" value="1"/>
</dbReference>
<evidence type="ECO:0000259" key="4">
    <source>
        <dbReference type="SMART" id="SM00796"/>
    </source>
</evidence>
<keyword evidence="6" id="KW-1185">Reference proteome</keyword>
<dbReference type="InterPro" id="IPR003833">
    <property type="entry name" value="CT_C_D"/>
</dbReference>
<evidence type="ECO:0000256" key="1">
    <source>
        <dbReference type="ARBA" id="ARBA00022741"/>
    </source>
</evidence>
<gene>
    <name evidence="5" type="ORF">DES40_1436</name>
</gene>
<organism evidence="5 6">
    <name type="scientific">Litorimonas taeanensis</name>
    <dbReference type="NCBI Taxonomy" id="568099"/>
    <lineage>
        <taxon>Bacteria</taxon>
        <taxon>Pseudomonadati</taxon>
        <taxon>Pseudomonadota</taxon>
        <taxon>Alphaproteobacteria</taxon>
        <taxon>Maricaulales</taxon>
        <taxon>Robiginitomaculaceae</taxon>
    </lineage>
</organism>
<accession>A0A420WM91</accession>
<evidence type="ECO:0000256" key="2">
    <source>
        <dbReference type="ARBA" id="ARBA00022801"/>
    </source>
</evidence>
<comment type="caution">
    <text evidence="5">The sequence shown here is derived from an EMBL/GenBank/DDBJ whole genome shotgun (WGS) entry which is preliminary data.</text>
</comment>
<dbReference type="Proteomes" id="UP000282211">
    <property type="component" value="Unassembled WGS sequence"/>
</dbReference>
<reference evidence="5 6" key="1">
    <citation type="submission" date="2018-10" db="EMBL/GenBank/DDBJ databases">
        <title>Genomic Encyclopedia of Type Strains, Phase IV (KMG-IV): sequencing the most valuable type-strain genomes for metagenomic binning, comparative biology and taxonomic classification.</title>
        <authorList>
            <person name="Goeker M."/>
        </authorList>
    </citation>
    <scope>NUCLEOTIDE SEQUENCE [LARGE SCALE GENOMIC DNA]</scope>
    <source>
        <strain evidence="5 6">DSM 22008</strain>
    </source>
</reference>
<feature type="domain" description="Carboxyltransferase" evidence="4">
    <location>
        <begin position="12"/>
        <end position="213"/>
    </location>
</feature>
<dbReference type="FunCoup" id="A0A420WM91">
    <property type="interactions" value="44"/>
</dbReference>
<dbReference type="PANTHER" id="PTHR34698">
    <property type="entry name" value="5-OXOPROLINASE SUBUNIT B"/>
    <property type="match status" value="1"/>
</dbReference>
<dbReference type="InterPro" id="IPR010016">
    <property type="entry name" value="PxpB"/>
</dbReference>
<dbReference type="Pfam" id="PF02682">
    <property type="entry name" value="CT_C_D"/>
    <property type="match status" value="1"/>
</dbReference>
<evidence type="ECO:0000256" key="3">
    <source>
        <dbReference type="ARBA" id="ARBA00022840"/>
    </source>
</evidence>
<name>A0A420WM91_9PROT</name>
<dbReference type="RefSeq" id="WP_121100011.1">
    <property type="nucleotide sequence ID" value="NZ_RBII01000001.1"/>
</dbReference>
<dbReference type="GO" id="GO:0016787">
    <property type="term" value="F:hydrolase activity"/>
    <property type="evidence" value="ECO:0007669"/>
    <property type="project" value="UniProtKB-KW"/>
</dbReference>
<proteinExistence type="predicted"/>
<dbReference type="NCBIfam" id="TIGR00370">
    <property type="entry name" value="5-oxoprolinase subunit PxpB"/>
    <property type="match status" value="1"/>
</dbReference>
<evidence type="ECO:0000313" key="6">
    <source>
        <dbReference type="Proteomes" id="UP000282211"/>
    </source>
</evidence>
<keyword evidence="1" id="KW-0547">Nucleotide-binding</keyword>
<dbReference type="SUPFAM" id="SSF160467">
    <property type="entry name" value="PH0987 N-terminal domain-like"/>
    <property type="match status" value="1"/>
</dbReference>
<sequence>MPLKPQKTKLDPRVEPYGDNAVLVAYDVLGYSEKASNAIHQLSDTLRDMNLWTNVVPAYDSLMVTFNPMMIELSSALNTVKTSLNNLSKAKKDKPIKPIDIPVFYGGEDGPDMENICKSSKLTETQIIKRHSSRLYRVCLMGFIPGFAFLSETDKKLHHPRHATPRLKVAPGSIGIANWQTGIYGLESPGGWQIIGRTPLSIFDSKRQEPFALKAGDQVRFIPQGKV</sequence>
<keyword evidence="3" id="KW-0067">ATP-binding</keyword>
<dbReference type="InParanoid" id="A0A420WM91"/>
<dbReference type="EMBL" id="RBII01000001">
    <property type="protein sequence ID" value="RKQ72099.1"/>
    <property type="molecule type" value="Genomic_DNA"/>
</dbReference>
<dbReference type="Gene3D" id="2.40.100.10">
    <property type="entry name" value="Cyclophilin-like"/>
    <property type="match status" value="1"/>
</dbReference>
<dbReference type="InterPro" id="IPR029000">
    <property type="entry name" value="Cyclophilin-like_dom_sf"/>
</dbReference>
<dbReference type="GO" id="GO:0005524">
    <property type="term" value="F:ATP binding"/>
    <property type="evidence" value="ECO:0007669"/>
    <property type="project" value="UniProtKB-KW"/>
</dbReference>
<dbReference type="Gene3D" id="3.30.1360.40">
    <property type="match status" value="1"/>
</dbReference>
<dbReference type="AlphaFoldDB" id="A0A420WM91"/>
<evidence type="ECO:0000313" key="5">
    <source>
        <dbReference type="EMBL" id="RKQ72099.1"/>
    </source>
</evidence>
<protein>
    <submittedName>
        <fullName evidence="5">KipI family sensor histidine kinase inhibitor</fullName>
    </submittedName>
</protein>
<keyword evidence="2" id="KW-0378">Hydrolase</keyword>
<dbReference type="SUPFAM" id="SSF50891">
    <property type="entry name" value="Cyclophilin-like"/>
    <property type="match status" value="1"/>
</dbReference>
<dbReference type="PANTHER" id="PTHR34698:SF2">
    <property type="entry name" value="5-OXOPROLINASE SUBUNIT B"/>
    <property type="match status" value="1"/>
</dbReference>